<feature type="compositionally biased region" description="Basic and acidic residues" evidence="1">
    <location>
        <begin position="1359"/>
        <end position="1370"/>
    </location>
</feature>
<comment type="caution">
    <text evidence="2">The sequence shown here is derived from an EMBL/GenBank/DDBJ whole genome shotgun (WGS) entry which is preliminary data.</text>
</comment>
<gene>
    <name evidence="2" type="primary">INTS2</name>
    <name evidence="2" type="ORF">LPJ61_002519</name>
</gene>
<feature type="compositionally biased region" description="Acidic residues" evidence="1">
    <location>
        <begin position="1"/>
        <end position="11"/>
    </location>
</feature>
<feature type="region of interest" description="Disordered" evidence="1">
    <location>
        <begin position="1"/>
        <end position="45"/>
    </location>
</feature>
<dbReference type="InterPro" id="IPR029321">
    <property type="entry name" value="INTS2"/>
</dbReference>
<feature type="compositionally biased region" description="Polar residues" evidence="1">
    <location>
        <begin position="1278"/>
        <end position="1292"/>
    </location>
</feature>
<evidence type="ECO:0000313" key="3">
    <source>
        <dbReference type="Proteomes" id="UP001143981"/>
    </source>
</evidence>
<dbReference type="Pfam" id="PF14750">
    <property type="entry name" value="INTS2"/>
    <property type="match status" value="1"/>
</dbReference>
<evidence type="ECO:0000313" key="2">
    <source>
        <dbReference type="EMBL" id="KAJ1731475.1"/>
    </source>
</evidence>
<dbReference type="OrthoDB" id="3363059at2759"/>
<feature type="region of interest" description="Disordered" evidence="1">
    <location>
        <begin position="1224"/>
        <end position="1370"/>
    </location>
</feature>
<feature type="compositionally biased region" description="Polar residues" evidence="1">
    <location>
        <begin position="668"/>
        <end position="683"/>
    </location>
</feature>
<dbReference type="GO" id="GO:0034472">
    <property type="term" value="P:snRNA 3'-end processing"/>
    <property type="evidence" value="ECO:0007669"/>
    <property type="project" value="TreeGrafter"/>
</dbReference>
<name>A0A9W7YCZ0_9FUNG</name>
<evidence type="ECO:0000256" key="1">
    <source>
        <dbReference type="SAM" id="MobiDB-lite"/>
    </source>
</evidence>
<dbReference type="EMBL" id="JANBOI010000325">
    <property type="protein sequence ID" value="KAJ1731475.1"/>
    <property type="molecule type" value="Genomic_DNA"/>
</dbReference>
<proteinExistence type="predicted"/>
<feature type="compositionally biased region" description="Low complexity" evidence="1">
    <location>
        <begin position="19"/>
        <end position="30"/>
    </location>
</feature>
<keyword evidence="3" id="KW-1185">Reference proteome</keyword>
<reference evidence="2" key="1">
    <citation type="submission" date="2022-07" db="EMBL/GenBank/DDBJ databases">
        <title>Phylogenomic reconstructions and comparative analyses of Kickxellomycotina fungi.</title>
        <authorList>
            <person name="Reynolds N.K."/>
            <person name="Stajich J.E."/>
            <person name="Barry K."/>
            <person name="Grigoriev I.V."/>
            <person name="Crous P."/>
            <person name="Smith M.E."/>
        </authorList>
    </citation>
    <scope>NUCLEOTIDE SEQUENCE</scope>
    <source>
        <strain evidence="2">BCRC 34381</strain>
    </source>
</reference>
<dbReference type="PANTHER" id="PTHR28608:SF1">
    <property type="entry name" value="INTEGRATOR COMPLEX SUBUNIT 2"/>
    <property type="match status" value="1"/>
</dbReference>
<dbReference type="GO" id="GO:0032039">
    <property type="term" value="C:integrator complex"/>
    <property type="evidence" value="ECO:0007669"/>
    <property type="project" value="InterPro"/>
</dbReference>
<organism evidence="2 3">
    <name type="scientific">Coemansia biformis</name>
    <dbReference type="NCBI Taxonomy" id="1286918"/>
    <lineage>
        <taxon>Eukaryota</taxon>
        <taxon>Fungi</taxon>
        <taxon>Fungi incertae sedis</taxon>
        <taxon>Zoopagomycota</taxon>
        <taxon>Kickxellomycotina</taxon>
        <taxon>Kickxellomycetes</taxon>
        <taxon>Kickxellales</taxon>
        <taxon>Kickxellaceae</taxon>
        <taxon>Coemansia</taxon>
    </lineage>
</organism>
<protein>
    <submittedName>
        <fullName evidence="2">Integrator complex subunit 2</fullName>
    </submittedName>
</protein>
<accession>A0A9W7YCZ0</accession>
<feature type="region of interest" description="Disordered" evidence="1">
    <location>
        <begin position="1156"/>
        <end position="1175"/>
    </location>
</feature>
<dbReference type="Proteomes" id="UP001143981">
    <property type="component" value="Unassembled WGS sequence"/>
</dbReference>
<dbReference type="PANTHER" id="PTHR28608">
    <property type="entry name" value="INTEGRATOR COMPLEX SUBUNIT 2"/>
    <property type="match status" value="1"/>
</dbReference>
<sequence>MVEEEEEDEEVIGGGRVDAGGSRATGSSAGDRPGDPSAAMRGTRLGAAAGNANFADDVQTATVSLAPPPSQLPPIESALFPNGDHGTGSLDTDDSIPITSPDDYASVSREALAHWRARLKRATSVREQAAADVSGFMAGSARRRLRLVLVQLHDLLDRAPEIYELLERKQVLENSAGAQARLDRNLNALWAELKARCSLLVFDKEHPRTDPGWAADKAVAVHELVAAAMRDVAEHCSLLWDQFDDALRGLVFADSGQQTIEAMLCHAPGTSGEIQRRALQVLLGAYVVQPDLYRAAIKGVVEAVASSGARNARLVVSELRRHQALPGVLFRTLAACVRADPVDAEAVPLLDSVFCAGAAAWLVRRTGGPRPKYAAAGDEIRDAIQQQFFQLRASERRQQIVPFVRAVAGLVAYLRLDVQPCDYCFLKAAAELATDAHAAAACAALLLVLAGFGPSVAAPEIFDAIACATGTPAGRHVDCLLVYLKTDRIREVCDFITGMLGMDFAYPRDRLFYVKETVAQSGVPLLLDESVARRLISADALAAMSGARHTALLTDAVLHALQRAMFQDSGVDVRHWIAHLIRNADAATANGLGGLIRAYVAALFGSAAVTPIPEPFLWQLFAPEGIADPSGHSAPPAQVLGLLYIMHYNAWLLEHPRALGGVPPVPATRSSPGTPLDSSSQPRSPLLGTALGAAPGLLGGSYSQGLSLPSASGANANARATPAAPACRAEYSDQLLDALPVSWLLQCVARSPIYQQVWPELLAMATAQFPDQLDVATALQHELACNIAQGTPCASASGGQLPGPRPGSFADATWRARHLIAEPRTGVASGSPVWRLQRAIEAYAGYPASVRMETCGSFAGQLCRAAVAWLDNKGFVASVRQAWISLHSLNPHAVSAATANAWRSETEQAKPKLVPQDIWLDPLVILRSDTRVFQSADLVDILLTVLAESLTLSRTAMRRAFALRQRDGAALKRPHIGVIIQLQESAAVQLLIEAAAFAQSPDVQWLVFEFVHARFLEQRAIQKLVHFQAYDVAAIDGMVKHVPSMHACSEFIPELLMQSTPSLQLFAVRLATAIIGEYPIAANEGMAREVILPHVQTTLTQIAGTAAPDEAAVCDAMFEAVAAVGASFPPIRPACAQLAEAVKGAIMDLARDMFQPTQQQTPTQGQRQQDQHQQQQQRLARWIGCCEALLDHDGSAGATQPVRLDAVNVEKMVAKLEAQFKADSKAAAGRSGSPKQAEPGAAPASAGTQQPGAHGPPPGPQKRQHSMMAVDRGPRVQQPAQPSPGNGDSTSAGAPEPRSPAGSGDAASQNGAEPAHPPADASGGGTTASGLKKRARNRGQIVPGPVKPVSAGPKRGKMPRSERPPRAKDA</sequence>
<feature type="region of interest" description="Disordered" evidence="1">
    <location>
        <begin position="663"/>
        <end position="685"/>
    </location>
</feature>